<feature type="non-terminal residue" evidence="2">
    <location>
        <position position="1"/>
    </location>
</feature>
<comment type="caution">
    <text evidence="2">The sequence shown here is derived from an EMBL/GenBank/DDBJ whole genome shotgun (WGS) entry which is preliminary data.</text>
</comment>
<name>X1VL55_9ZZZZ</name>
<gene>
    <name evidence="2" type="ORF">S12H4_63154</name>
</gene>
<dbReference type="Pfam" id="PF01138">
    <property type="entry name" value="RNase_PH"/>
    <property type="match status" value="1"/>
</dbReference>
<proteinExistence type="predicted"/>
<organism evidence="2">
    <name type="scientific">marine sediment metagenome</name>
    <dbReference type="NCBI Taxonomy" id="412755"/>
    <lineage>
        <taxon>unclassified sequences</taxon>
        <taxon>metagenomes</taxon>
        <taxon>ecological metagenomes</taxon>
    </lineage>
</organism>
<evidence type="ECO:0000313" key="2">
    <source>
        <dbReference type="EMBL" id="GAJ16461.1"/>
    </source>
</evidence>
<protein>
    <recommendedName>
        <fullName evidence="1">Exoribonuclease phosphorolytic domain-containing protein</fullName>
    </recommendedName>
</protein>
<sequence length="54" mass="6220">GRFDGRDFDEIRKVTFERNFLKFPEGSVLVTQGNTKIIVTASVMENVPRFLQDT</sequence>
<reference evidence="2" key="1">
    <citation type="journal article" date="2014" name="Front. Microbiol.">
        <title>High frequency of phylogenetically diverse reductive dehalogenase-homologous genes in deep subseafloor sedimentary metagenomes.</title>
        <authorList>
            <person name="Kawai M."/>
            <person name="Futagami T."/>
            <person name="Toyoda A."/>
            <person name="Takaki Y."/>
            <person name="Nishi S."/>
            <person name="Hori S."/>
            <person name="Arai W."/>
            <person name="Tsubouchi T."/>
            <person name="Morono Y."/>
            <person name="Uchiyama I."/>
            <person name="Ito T."/>
            <person name="Fujiyama A."/>
            <person name="Inagaki F."/>
            <person name="Takami H."/>
        </authorList>
    </citation>
    <scope>NUCLEOTIDE SEQUENCE</scope>
    <source>
        <strain evidence="2">Expedition CK06-06</strain>
    </source>
</reference>
<dbReference type="InterPro" id="IPR001247">
    <property type="entry name" value="ExoRNase_PH_dom1"/>
</dbReference>
<dbReference type="AlphaFoldDB" id="X1VL55"/>
<dbReference type="Gene3D" id="3.30.230.70">
    <property type="entry name" value="GHMP Kinase, N-terminal domain"/>
    <property type="match status" value="1"/>
</dbReference>
<dbReference type="InterPro" id="IPR020568">
    <property type="entry name" value="Ribosomal_Su5_D2-typ_SF"/>
</dbReference>
<dbReference type="EMBL" id="BARW01042772">
    <property type="protein sequence ID" value="GAJ16461.1"/>
    <property type="molecule type" value="Genomic_DNA"/>
</dbReference>
<evidence type="ECO:0000259" key="1">
    <source>
        <dbReference type="Pfam" id="PF01138"/>
    </source>
</evidence>
<feature type="non-terminal residue" evidence="2">
    <location>
        <position position="54"/>
    </location>
</feature>
<dbReference type="SUPFAM" id="SSF54211">
    <property type="entry name" value="Ribosomal protein S5 domain 2-like"/>
    <property type="match status" value="1"/>
</dbReference>
<accession>X1VL55</accession>
<feature type="domain" description="Exoribonuclease phosphorolytic" evidence="1">
    <location>
        <begin position="10"/>
        <end position="48"/>
    </location>
</feature>
<dbReference type="InterPro" id="IPR027408">
    <property type="entry name" value="PNPase/RNase_PH_dom_sf"/>
</dbReference>